<keyword evidence="4" id="KW-1185">Reference proteome</keyword>
<reference evidence="3 4" key="1">
    <citation type="journal article" date="2008" name="Nature">
        <title>The genome of the model beetle and pest Tribolium castaneum.</title>
        <authorList>
            <consortium name="Tribolium Genome Sequencing Consortium"/>
            <person name="Richards S."/>
            <person name="Gibbs R.A."/>
            <person name="Weinstock G.M."/>
            <person name="Brown S.J."/>
            <person name="Denell R."/>
            <person name="Beeman R.W."/>
            <person name="Gibbs R."/>
            <person name="Beeman R.W."/>
            <person name="Brown S.J."/>
            <person name="Bucher G."/>
            <person name="Friedrich M."/>
            <person name="Grimmelikhuijzen C.J."/>
            <person name="Klingler M."/>
            <person name="Lorenzen M."/>
            <person name="Richards S."/>
            <person name="Roth S."/>
            <person name="Schroder R."/>
            <person name="Tautz D."/>
            <person name="Zdobnov E.M."/>
            <person name="Muzny D."/>
            <person name="Gibbs R.A."/>
            <person name="Weinstock G.M."/>
            <person name="Attaway T."/>
            <person name="Bell S."/>
            <person name="Buhay C.J."/>
            <person name="Chandrabose M.N."/>
            <person name="Chavez D."/>
            <person name="Clerk-Blankenburg K.P."/>
            <person name="Cree A."/>
            <person name="Dao M."/>
            <person name="Davis C."/>
            <person name="Chacko J."/>
            <person name="Dinh H."/>
            <person name="Dugan-Rocha S."/>
            <person name="Fowler G."/>
            <person name="Garner T.T."/>
            <person name="Garnes J."/>
            <person name="Gnirke A."/>
            <person name="Hawes A."/>
            <person name="Hernandez J."/>
            <person name="Hines S."/>
            <person name="Holder M."/>
            <person name="Hume J."/>
            <person name="Jhangiani S.N."/>
            <person name="Joshi V."/>
            <person name="Khan Z.M."/>
            <person name="Jackson L."/>
            <person name="Kovar C."/>
            <person name="Kowis A."/>
            <person name="Lee S."/>
            <person name="Lewis L.R."/>
            <person name="Margolis J."/>
            <person name="Morgan M."/>
            <person name="Nazareth L.V."/>
            <person name="Nguyen N."/>
            <person name="Okwuonu G."/>
            <person name="Parker D."/>
            <person name="Richards S."/>
            <person name="Ruiz S.J."/>
            <person name="Santibanez J."/>
            <person name="Savard J."/>
            <person name="Scherer S.E."/>
            <person name="Schneider B."/>
            <person name="Sodergren E."/>
            <person name="Tautz D."/>
            <person name="Vattahil S."/>
            <person name="Villasana D."/>
            <person name="White C.S."/>
            <person name="Wright R."/>
            <person name="Park Y."/>
            <person name="Beeman R.W."/>
            <person name="Lord J."/>
            <person name="Oppert B."/>
            <person name="Lorenzen M."/>
            <person name="Brown S."/>
            <person name="Wang L."/>
            <person name="Savard J."/>
            <person name="Tautz D."/>
            <person name="Richards S."/>
            <person name="Weinstock G."/>
            <person name="Gibbs R.A."/>
            <person name="Liu Y."/>
            <person name="Worley K."/>
            <person name="Weinstock G."/>
            <person name="Elsik C.G."/>
            <person name="Reese J.T."/>
            <person name="Elhaik E."/>
            <person name="Landan G."/>
            <person name="Graur D."/>
            <person name="Arensburger P."/>
            <person name="Atkinson P."/>
            <person name="Beeman R.W."/>
            <person name="Beidler J."/>
            <person name="Brown S.J."/>
            <person name="Demuth J.P."/>
            <person name="Drury D.W."/>
            <person name="Du Y.Z."/>
            <person name="Fujiwara H."/>
            <person name="Lorenzen M."/>
            <person name="Maselli V."/>
            <person name="Osanai M."/>
            <person name="Park Y."/>
            <person name="Robertson H.M."/>
            <person name="Tu Z."/>
            <person name="Wang J.J."/>
            <person name="Wang S."/>
            <person name="Richards S."/>
            <person name="Song H."/>
            <person name="Zhang L."/>
            <person name="Sodergren E."/>
            <person name="Werner D."/>
            <person name="Stanke M."/>
            <person name="Morgenstern B."/>
            <person name="Solovyev V."/>
            <person name="Kosarev P."/>
            <person name="Brown G."/>
            <person name="Chen H.C."/>
            <person name="Ermolaeva O."/>
            <person name="Hlavina W."/>
            <person name="Kapustin Y."/>
            <person name="Kiryutin B."/>
            <person name="Kitts P."/>
            <person name="Maglott D."/>
            <person name="Pruitt K."/>
            <person name="Sapojnikov V."/>
            <person name="Souvorov A."/>
            <person name="Mackey A.J."/>
            <person name="Waterhouse R.M."/>
            <person name="Wyder S."/>
            <person name="Zdobnov E.M."/>
            <person name="Zdobnov E.M."/>
            <person name="Wyder S."/>
            <person name="Kriventseva E.V."/>
            <person name="Kadowaki T."/>
            <person name="Bork P."/>
            <person name="Aranda M."/>
            <person name="Bao R."/>
            <person name="Beermann A."/>
            <person name="Berns N."/>
            <person name="Bolognesi R."/>
            <person name="Bonneton F."/>
            <person name="Bopp D."/>
            <person name="Brown S.J."/>
            <person name="Bucher G."/>
            <person name="Butts T."/>
            <person name="Chaumot A."/>
            <person name="Denell R.E."/>
            <person name="Ferrier D.E."/>
            <person name="Friedrich M."/>
            <person name="Gordon C.M."/>
            <person name="Jindra M."/>
            <person name="Klingler M."/>
            <person name="Lan Q."/>
            <person name="Lattorff H.M."/>
            <person name="Laudet V."/>
            <person name="von Levetsow C."/>
            <person name="Liu Z."/>
            <person name="Lutz R."/>
            <person name="Lynch J.A."/>
            <person name="da Fonseca R.N."/>
            <person name="Posnien N."/>
            <person name="Reuter R."/>
            <person name="Roth S."/>
            <person name="Savard J."/>
            <person name="Schinko J.B."/>
            <person name="Schmitt C."/>
            <person name="Schoppmeier M."/>
            <person name="Schroder R."/>
            <person name="Shippy T.D."/>
            <person name="Simonnet F."/>
            <person name="Marques-Souza H."/>
            <person name="Tautz D."/>
            <person name="Tomoyasu Y."/>
            <person name="Trauner J."/>
            <person name="Van der Zee M."/>
            <person name="Vervoort M."/>
            <person name="Wittkopp N."/>
            <person name="Wimmer E.A."/>
            <person name="Yang X."/>
            <person name="Jones A.K."/>
            <person name="Sattelle D.B."/>
            <person name="Ebert P.R."/>
            <person name="Nelson D."/>
            <person name="Scott J.G."/>
            <person name="Beeman R.W."/>
            <person name="Muthukrishnan S."/>
            <person name="Kramer K.J."/>
            <person name="Arakane Y."/>
            <person name="Beeman R.W."/>
            <person name="Zhu Q."/>
            <person name="Hogenkamp D."/>
            <person name="Dixit R."/>
            <person name="Oppert B."/>
            <person name="Jiang H."/>
            <person name="Zou Z."/>
            <person name="Marshall J."/>
            <person name="Elpidina E."/>
            <person name="Vinokurov K."/>
            <person name="Oppert C."/>
            <person name="Zou Z."/>
            <person name="Evans J."/>
            <person name="Lu Z."/>
            <person name="Zhao P."/>
            <person name="Sumathipala N."/>
            <person name="Altincicek B."/>
            <person name="Vilcinskas A."/>
            <person name="Williams M."/>
            <person name="Hultmark D."/>
            <person name="Hetru C."/>
            <person name="Jiang H."/>
            <person name="Grimmelikhuijzen C.J."/>
            <person name="Hauser F."/>
            <person name="Cazzamali G."/>
            <person name="Williamson M."/>
            <person name="Park Y."/>
            <person name="Li B."/>
            <person name="Tanaka Y."/>
            <person name="Predel R."/>
            <person name="Neupert S."/>
            <person name="Schachtner J."/>
            <person name="Verleyen P."/>
            <person name="Raible F."/>
            <person name="Bork P."/>
            <person name="Friedrich M."/>
            <person name="Walden K.K."/>
            <person name="Robertson H.M."/>
            <person name="Angeli S."/>
            <person name="Foret S."/>
            <person name="Bucher G."/>
            <person name="Schuetz S."/>
            <person name="Maleszka R."/>
            <person name="Wimmer E.A."/>
            <person name="Beeman R.W."/>
            <person name="Lorenzen M."/>
            <person name="Tomoyasu Y."/>
            <person name="Miller S.C."/>
            <person name="Grossmann D."/>
            <person name="Bucher G."/>
        </authorList>
    </citation>
    <scope>NUCLEOTIDE SEQUENCE [LARGE SCALE GENOMIC DNA]</scope>
    <source>
        <strain evidence="3 4">Georgia GA2</strain>
    </source>
</reference>
<reference evidence="3 4" key="2">
    <citation type="journal article" date="2010" name="Nucleic Acids Res.">
        <title>BeetleBase in 2010: revisions to provide comprehensive genomic information for Tribolium castaneum.</title>
        <authorList>
            <person name="Kim H.S."/>
            <person name="Murphy T."/>
            <person name="Xia J."/>
            <person name="Caragea D."/>
            <person name="Park Y."/>
            <person name="Beeman R.W."/>
            <person name="Lorenzen M.D."/>
            <person name="Butcher S."/>
            <person name="Manak J.R."/>
            <person name="Brown S.J."/>
        </authorList>
    </citation>
    <scope>GENOME REANNOTATION</scope>
    <source>
        <strain evidence="3 4">Georgia GA2</strain>
    </source>
</reference>
<dbReference type="AlphaFoldDB" id="D6WIW5"/>
<feature type="compositionally biased region" description="Basic and acidic residues" evidence="1">
    <location>
        <begin position="336"/>
        <end position="350"/>
    </location>
</feature>
<sequence length="362" mass="40781">MSRKYFIICLLFSLWTIIQTTLHLLFVIYSYYLSICRKSPTESTTIFFYLTYLYSSDCPTPKIEASNSLDSYVTKIFNSILIDNNPSLDAIVKELLEKIHLFPDHVSASSRTSVFLLCFIILDGTWVISAVALLMGTCFGIKESLSLFFYGPWLVLTICVCLFDAAASVLFGLDISESTNFANWMSFVGITTPSSFDLDSQNPPLLLSATPSIALVCISSRFVIIWISNWVGFILVVKATISVYHETYKNERPPPNRLNLDTSAARIRNWQLFYGAVDTTTSSGSDKSDKDHNSNNQNEESGEFYAYSDVVEGRCLEELRGQLPWSYLREEGGSKGEVRIELEKRRENRLPSDTSTVSGTEL</sequence>
<feature type="compositionally biased region" description="Polar residues" evidence="1">
    <location>
        <begin position="351"/>
        <end position="362"/>
    </location>
</feature>
<keyword evidence="2" id="KW-0472">Membrane</keyword>
<dbReference type="EMBL" id="KQ971337">
    <property type="protein sequence ID" value="EFA01108.1"/>
    <property type="molecule type" value="Genomic_DNA"/>
</dbReference>
<organism evidence="3 4">
    <name type="scientific">Tribolium castaneum</name>
    <name type="common">Red flour beetle</name>
    <dbReference type="NCBI Taxonomy" id="7070"/>
    <lineage>
        <taxon>Eukaryota</taxon>
        <taxon>Metazoa</taxon>
        <taxon>Ecdysozoa</taxon>
        <taxon>Arthropoda</taxon>
        <taxon>Hexapoda</taxon>
        <taxon>Insecta</taxon>
        <taxon>Pterygota</taxon>
        <taxon>Neoptera</taxon>
        <taxon>Endopterygota</taxon>
        <taxon>Coleoptera</taxon>
        <taxon>Polyphaga</taxon>
        <taxon>Cucujiformia</taxon>
        <taxon>Tenebrionidae</taxon>
        <taxon>Tenebrionidae incertae sedis</taxon>
        <taxon>Tribolium</taxon>
    </lineage>
</organism>
<dbReference type="HOGENOM" id="CLU_765788_0_0_1"/>
<feature type="region of interest" description="Disordered" evidence="1">
    <location>
        <begin position="336"/>
        <end position="362"/>
    </location>
</feature>
<dbReference type="eggNOG" id="ENOG502SCTS">
    <property type="taxonomic scope" value="Eukaryota"/>
</dbReference>
<evidence type="ECO:0000313" key="4">
    <source>
        <dbReference type="Proteomes" id="UP000007266"/>
    </source>
</evidence>
<accession>D6WIW5</accession>
<keyword evidence="2" id="KW-1133">Transmembrane helix</keyword>
<dbReference type="OMA" id="RIRNWQL"/>
<dbReference type="KEGG" id="tca:103314890"/>
<feature type="transmembrane region" description="Helical" evidence="2">
    <location>
        <begin position="213"/>
        <end position="237"/>
    </location>
</feature>
<evidence type="ECO:0000313" key="3">
    <source>
        <dbReference type="EMBL" id="EFA01108.1"/>
    </source>
</evidence>
<dbReference type="Proteomes" id="UP000007266">
    <property type="component" value="Linkage group 3"/>
</dbReference>
<name>D6WIW5_TRICA</name>
<dbReference type="InParanoid" id="D6WIW5"/>
<feature type="transmembrane region" description="Helical" evidence="2">
    <location>
        <begin position="114"/>
        <end position="135"/>
    </location>
</feature>
<dbReference type="STRING" id="7070.D6WIW5"/>
<evidence type="ECO:0000256" key="1">
    <source>
        <dbReference type="SAM" id="MobiDB-lite"/>
    </source>
</evidence>
<dbReference type="OrthoDB" id="7967436at2759"/>
<keyword evidence="2" id="KW-0812">Transmembrane</keyword>
<feature type="transmembrane region" description="Helical" evidence="2">
    <location>
        <begin position="147"/>
        <end position="171"/>
    </location>
</feature>
<protein>
    <submittedName>
        <fullName evidence="3">Uncharacterized protein</fullName>
    </submittedName>
</protein>
<evidence type="ECO:0000256" key="2">
    <source>
        <dbReference type="SAM" id="Phobius"/>
    </source>
</evidence>
<feature type="region of interest" description="Disordered" evidence="1">
    <location>
        <begin position="280"/>
        <end position="302"/>
    </location>
</feature>
<feature type="transmembrane region" description="Helical" evidence="2">
    <location>
        <begin position="7"/>
        <end position="32"/>
    </location>
</feature>
<dbReference type="PhylomeDB" id="D6WIW5"/>
<gene>
    <name evidence="3" type="primary">AUGUSTUS-3.0.2_04033</name>
    <name evidence="3" type="ORF">TcasGA2_TC004033</name>
</gene>
<proteinExistence type="predicted"/>